<sequence length="126" mass="14095">MDLQWQRQTELWLRLMGAKGQAAALRLALPRAGETLYLEQSQGRARVSLCRPLARQDRQETLLRLLSLLQPDAGAGIPLRAWLSGASLWLSALAPPDSGAEQWAELVRRQRLLLDRASITDPTTTR</sequence>
<reference evidence="1 2" key="2">
    <citation type="journal article" date="2016" name="Genome Announc.">
        <title>Complete Genome Sequence of the Highly Virulent Aeromonas schubertii Strain WL1483, Isolated from Diseased Snakehead Fish (Channa argus) in China.</title>
        <authorList>
            <person name="Liu L."/>
            <person name="Li N."/>
            <person name="Zhang D."/>
            <person name="Fu X."/>
            <person name="Shi C."/>
            <person name="Lin Q."/>
            <person name="Hao G."/>
        </authorList>
    </citation>
    <scope>NUCLEOTIDE SEQUENCE [LARGE SCALE GENOMIC DNA]</scope>
    <source>
        <strain evidence="1 2">WL1483</strain>
    </source>
</reference>
<proteinExistence type="predicted"/>
<dbReference type="RefSeq" id="WP_050667098.1">
    <property type="nucleotide sequence ID" value="NZ_CDDB01000068.1"/>
</dbReference>
<dbReference type="SUPFAM" id="SSF69635">
    <property type="entry name" value="Type III secretory system chaperone-like"/>
    <property type="match status" value="1"/>
</dbReference>
<evidence type="ECO:0000313" key="1">
    <source>
        <dbReference type="EMBL" id="ALP42404.1"/>
    </source>
</evidence>
<dbReference type="Proteomes" id="UP000058114">
    <property type="component" value="Chromosome"/>
</dbReference>
<accession>A0A0S2SL83</accession>
<evidence type="ECO:0008006" key="3">
    <source>
        <dbReference type="Google" id="ProtNLM"/>
    </source>
</evidence>
<dbReference type="Gene3D" id="3.30.1460.10">
    <property type="match status" value="1"/>
</dbReference>
<dbReference type="OrthoDB" id="7067360at2"/>
<gene>
    <name evidence="1" type="ORF">WL1483_2985</name>
</gene>
<protein>
    <recommendedName>
        <fullName evidence="3">Type III secretion protein</fullName>
    </recommendedName>
</protein>
<dbReference type="KEGG" id="asr:WL1483_2985"/>
<dbReference type="STRING" id="652.WL1483_2985"/>
<evidence type="ECO:0000313" key="2">
    <source>
        <dbReference type="Proteomes" id="UP000058114"/>
    </source>
</evidence>
<organism evidence="1 2">
    <name type="scientific">Aeromonas schubertii</name>
    <dbReference type="NCBI Taxonomy" id="652"/>
    <lineage>
        <taxon>Bacteria</taxon>
        <taxon>Pseudomonadati</taxon>
        <taxon>Pseudomonadota</taxon>
        <taxon>Gammaproteobacteria</taxon>
        <taxon>Aeromonadales</taxon>
        <taxon>Aeromonadaceae</taxon>
        <taxon>Aeromonas</taxon>
    </lineage>
</organism>
<dbReference type="PATRIC" id="fig|652.5.peg.1401"/>
<name>A0A0S2SL83_9GAMM</name>
<dbReference type="AlphaFoldDB" id="A0A0S2SL83"/>
<reference evidence="2" key="1">
    <citation type="submission" date="2015-10" db="EMBL/GenBank/DDBJ databases">
        <title>Complete Genome Sequence of Aeromonas schubertii strain WL1483.</title>
        <authorList>
            <person name="Liu L."/>
        </authorList>
    </citation>
    <scope>NUCLEOTIDE SEQUENCE [LARGE SCALE GENOMIC DNA]</scope>
    <source>
        <strain evidence="2">WL1483</strain>
    </source>
</reference>
<dbReference type="EMBL" id="CP013067">
    <property type="protein sequence ID" value="ALP42404.1"/>
    <property type="molecule type" value="Genomic_DNA"/>
</dbReference>